<keyword evidence="8" id="KW-1185">Reference proteome</keyword>
<dbReference type="NCBIfam" id="NF003676">
    <property type="entry name" value="PRK05303.1"/>
    <property type="match status" value="1"/>
</dbReference>
<evidence type="ECO:0000256" key="3">
    <source>
        <dbReference type="ARBA" id="ARBA00008994"/>
    </source>
</evidence>
<evidence type="ECO:0000256" key="6">
    <source>
        <dbReference type="HAMAP-Rule" id="MF_00416"/>
    </source>
</evidence>
<evidence type="ECO:0000313" key="8">
    <source>
        <dbReference type="Proteomes" id="UP000619761"/>
    </source>
</evidence>
<gene>
    <name evidence="6 7" type="primary">flgI</name>
    <name evidence="7" type="ORF">GCM10011613_32550</name>
</gene>
<comment type="similarity">
    <text evidence="3 6">Belongs to the FlgI family.</text>
</comment>
<organism evidence="7 8">
    <name type="scientific">Cellvibrio zantedeschiae</name>
    <dbReference type="NCBI Taxonomy" id="1237077"/>
    <lineage>
        <taxon>Bacteria</taxon>
        <taxon>Pseudomonadati</taxon>
        <taxon>Pseudomonadota</taxon>
        <taxon>Gammaproteobacteria</taxon>
        <taxon>Cellvibrionales</taxon>
        <taxon>Cellvibrionaceae</taxon>
        <taxon>Cellvibrio</taxon>
    </lineage>
</organism>
<keyword evidence="7" id="KW-0966">Cell projection</keyword>
<keyword evidence="7" id="KW-0282">Flagellum</keyword>
<proteinExistence type="inferred from homology"/>
<dbReference type="PRINTS" id="PR01010">
    <property type="entry name" value="FLGPRINGFLGI"/>
</dbReference>
<keyword evidence="7" id="KW-0969">Cilium</keyword>
<comment type="subunit">
    <text evidence="6">The basal body constitutes a major portion of the flagellar organelle and consists of four rings (L,P,S, and M) mounted on a central rod.</text>
</comment>
<name>A0ABQ3BDC4_9GAMM</name>
<keyword evidence="4" id="KW-0732">Signal</keyword>
<reference evidence="8" key="1">
    <citation type="journal article" date="2019" name="Int. J. Syst. Evol. Microbiol.">
        <title>The Global Catalogue of Microorganisms (GCM) 10K type strain sequencing project: providing services to taxonomists for standard genome sequencing and annotation.</title>
        <authorList>
            <consortium name="The Broad Institute Genomics Platform"/>
            <consortium name="The Broad Institute Genome Sequencing Center for Infectious Disease"/>
            <person name="Wu L."/>
            <person name="Ma J."/>
        </authorList>
    </citation>
    <scope>NUCLEOTIDE SEQUENCE [LARGE SCALE GENOMIC DNA]</scope>
    <source>
        <strain evidence="8">KCTC 32239</strain>
    </source>
</reference>
<comment type="function">
    <text evidence="1 6">Assembles around the rod to form the L-ring and probably protects the motor/basal body from shearing forces during rotation.</text>
</comment>
<evidence type="ECO:0000313" key="7">
    <source>
        <dbReference type="EMBL" id="GGY84958.1"/>
    </source>
</evidence>
<dbReference type="HAMAP" id="MF_00416">
    <property type="entry name" value="FlgI"/>
    <property type="match status" value="1"/>
</dbReference>
<protein>
    <recommendedName>
        <fullName evidence="6">Flagellar P-ring protein</fullName>
    </recommendedName>
    <alternativeName>
        <fullName evidence="6">Basal body P-ring protein</fullName>
    </alternativeName>
</protein>
<comment type="subcellular location">
    <subcellularLocation>
        <location evidence="2 6">Bacterial flagellum basal body</location>
    </subcellularLocation>
</comment>
<keyword evidence="5 6" id="KW-0975">Bacterial flagellum</keyword>
<comment type="caution">
    <text evidence="7">The sequence shown here is derived from an EMBL/GenBank/DDBJ whole genome shotgun (WGS) entry which is preliminary data.</text>
</comment>
<evidence type="ECO:0000256" key="4">
    <source>
        <dbReference type="ARBA" id="ARBA00022729"/>
    </source>
</evidence>
<dbReference type="EMBL" id="BMYZ01000003">
    <property type="protein sequence ID" value="GGY84958.1"/>
    <property type="molecule type" value="Genomic_DNA"/>
</dbReference>
<dbReference type="Pfam" id="PF02119">
    <property type="entry name" value="FlgI"/>
    <property type="match status" value="1"/>
</dbReference>
<accession>A0ABQ3BDC4</accession>
<sequence length="366" mass="39034">MKYKIFFLFIGLLFLDVAHANSVRLKELARVQDVKDESLIGYGIVIGLSGSGDSAKNKMTIQSLKNTLSHFGLSLEDRDIQSRNVAAVMITAKISSFSEIGDQFDIAVSSIGDARSLTGGTLVLTPMYGLDEKIYAFAQGPLTVGGYEYEQDKNSMTKNHPTVGKIVHGATLERTLADTPQGNEINIVLANPDYTTSSKIANAIKVSGLSNSVKSVHPGKIKLIMPEGSDRVDFLSRLEGLEITPDTHGKVVINERSGTIVAGSNVVISAVSIAHGNLKIEVSTKYTASQPNSALVNGDGVQSLLVPNVNLKVSEESGTPVSLPEGTTVANLVVALNRIHLTTRDIITILQSIKTAGALHAELIIE</sequence>
<dbReference type="RefSeq" id="WP_229838035.1">
    <property type="nucleotide sequence ID" value="NZ_BMYZ01000003.1"/>
</dbReference>
<dbReference type="Proteomes" id="UP000619761">
    <property type="component" value="Unassembled WGS sequence"/>
</dbReference>
<dbReference type="PANTHER" id="PTHR30381">
    <property type="entry name" value="FLAGELLAR P-RING PERIPLASMIC PROTEIN FLGI"/>
    <property type="match status" value="1"/>
</dbReference>
<evidence type="ECO:0000256" key="5">
    <source>
        <dbReference type="ARBA" id="ARBA00023143"/>
    </source>
</evidence>
<evidence type="ECO:0000256" key="2">
    <source>
        <dbReference type="ARBA" id="ARBA00004117"/>
    </source>
</evidence>
<evidence type="ECO:0000256" key="1">
    <source>
        <dbReference type="ARBA" id="ARBA00002591"/>
    </source>
</evidence>
<dbReference type="PANTHER" id="PTHR30381:SF0">
    <property type="entry name" value="FLAGELLAR P-RING PROTEIN"/>
    <property type="match status" value="1"/>
</dbReference>
<dbReference type="InterPro" id="IPR001782">
    <property type="entry name" value="Flag_FlgI"/>
</dbReference>